<dbReference type="AlphaFoldDB" id="A0A2R6W3C2"/>
<proteinExistence type="predicted"/>
<organism evidence="1 2">
    <name type="scientific">Marchantia polymorpha</name>
    <name type="common">Common liverwort</name>
    <name type="synonym">Marchantia aquatica</name>
    <dbReference type="NCBI Taxonomy" id="3197"/>
    <lineage>
        <taxon>Eukaryota</taxon>
        <taxon>Viridiplantae</taxon>
        <taxon>Streptophyta</taxon>
        <taxon>Embryophyta</taxon>
        <taxon>Marchantiophyta</taxon>
        <taxon>Marchantiopsida</taxon>
        <taxon>Marchantiidae</taxon>
        <taxon>Marchantiales</taxon>
        <taxon>Marchantiaceae</taxon>
        <taxon>Marchantia</taxon>
    </lineage>
</organism>
<dbReference type="Gramene" id="Mp6g05460.1">
    <property type="protein sequence ID" value="Mp6g05460.1.cds1"/>
    <property type="gene ID" value="Mp6g05460"/>
</dbReference>
<protein>
    <recommendedName>
        <fullName evidence="3">Retrotransposon Copia-like N-terminal domain-containing protein</fullName>
    </recommendedName>
</protein>
<evidence type="ECO:0000313" key="2">
    <source>
        <dbReference type="Proteomes" id="UP000244005"/>
    </source>
</evidence>
<accession>A0A2R6W3C2</accession>
<reference evidence="2" key="1">
    <citation type="journal article" date="2017" name="Cell">
        <title>Insights into land plant evolution garnered from the Marchantia polymorpha genome.</title>
        <authorList>
            <person name="Bowman J.L."/>
            <person name="Kohchi T."/>
            <person name="Yamato K.T."/>
            <person name="Jenkins J."/>
            <person name="Shu S."/>
            <person name="Ishizaki K."/>
            <person name="Yamaoka S."/>
            <person name="Nishihama R."/>
            <person name="Nakamura Y."/>
            <person name="Berger F."/>
            <person name="Adam C."/>
            <person name="Aki S.S."/>
            <person name="Althoff F."/>
            <person name="Araki T."/>
            <person name="Arteaga-Vazquez M.A."/>
            <person name="Balasubrmanian S."/>
            <person name="Barry K."/>
            <person name="Bauer D."/>
            <person name="Boehm C.R."/>
            <person name="Briginshaw L."/>
            <person name="Caballero-Perez J."/>
            <person name="Catarino B."/>
            <person name="Chen F."/>
            <person name="Chiyoda S."/>
            <person name="Chovatia M."/>
            <person name="Davies K.M."/>
            <person name="Delmans M."/>
            <person name="Demura T."/>
            <person name="Dierschke T."/>
            <person name="Dolan L."/>
            <person name="Dorantes-Acosta A.E."/>
            <person name="Eklund D.M."/>
            <person name="Florent S.N."/>
            <person name="Flores-Sandoval E."/>
            <person name="Fujiyama A."/>
            <person name="Fukuzawa H."/>
            <person name="Galik B."/>
            <person name="Grimanelli D."/>
            <person name="Grimwood J."/>
            <person name="Grossniklaus U."/>
            <person name="Hamada T."/>
            <person name="Haseloff J."/>
            <person name="Hetherington A.J."/>
            <person name="Higo A."/>
            <person name="Hirakawa Y."/>
            <person name="Hundley H.N."/>
            <person name="Ikeda Y."/>
            <person name="Inoue K."/>
            <person name="Inoue S.I."/>
            <person name="Ishida S."/>
            <person name="Jia Q."/>
            <person name="Kakita M."/>
            <person name="Kanazawa T."/>
            <person name="Kawai Y."/>
            <person name="Kawashima T."/>
            <person name="Kennedy M."/>
            <person name="Kinose K."/>
            <person name="Kinoshita T."/>
            <person name="Kohara Y."/>
            <person name="Koide E."/>
            <person name="Komatsu K."/>
            <person name="Kopischke S."/>
            <person name="Kubo M."/>
            <person name="Kyozuka J."/>
            <person name="Lagercrantz U."/>
            <person name="Lin S.S."/>
            <person name="Lindquist E."/>
            <person name="Lipzen A.M."/>
            <person name="Lu C.W."/>
            <person name="De Luna E."/>
            <person name="Martienssen R.A."/>
            <person name="Minamino N."/>
            <person name="Mizutani M."/>
            <person name="Mizutani M."/>
            <person name="Mochizuki N."/>
            <person name="Monte I."/>
            <person name="Mosher R."/>
            <person name="Nagasaki H."/>
            <person name="Nakagami H."/>
            <person name="Naramoto S."/>
            <person name="Nishitani K."/>
            <person name="Ohtani M."/>
            <person name="Okamoto T."/>
            <person name="Okumura M."/>
            <person name="Phillips J."/>
            <person name="Pollak B."/>
            <person name="Reinders A."/>
            <person name="Rovekamp M."/>
            <person name="Sano R."/>
            <person name="Sawa S."/>
            <person name="Schmid M.W."/>
            <person name="Shirakawa M."/>
            <person name="Solano R."/>
            <person name="Spunde A."/>
            <person name="Suetsugu N."/>
            <person name="Sugano S."/>
            <person name="Sugiyama A."/>
            <person name="Sun R."/>
            <person name="Suzuki Y."/>
            <person name="Takenaka M."/>
            <person name="Takezawa D."/>
            <person name="Tomogane H."/>
            <person name="Tsuzuki M."/>
            <person name="Ueda T."/>
            <person name="Umeda M."/>
            <person name="Ward J.M."/>
            <person name="Watanabe Y."/>
            <person name="Yazaki K."/>
            <person name="Yokoyama R."/>
            <person name="Yoshitake Y."/>
            <person name="Yotsui I."/>
            <person name="Zachgo S."/>
            <person name="Schmutz J."/>
        </authorList>
    </citation>
    <scope>NUCLEOTIDE SEQUENCE [LARGE SCALE GENOMIC DNA]</scope>
    <source>
        <strain evidence="2">Tak-1</strain>
    </source>
</reference>
<gene>
    <name evidence="1" type="ORF">MARPO_0167s0028</name>
</gene>
<dbReference type="OMA" id="YSTIVRY"/>
<evidence type="ECO:0008006" key="3">
    <source>
        <dbReference type="Google" id="ProtNLM"/>
    </source>
</evidence>
<name>A0A2R6W3C2_MARPO</name>
<sequence>MGLAKMKIERFNGKGDFALWRQRMKAILVQMKISKAIDPEAKHAESVTAEDKADMNELAYSTIVRYLGDKVLREVANEKTAIGV</sequence>
<dbReference type="OrthoDB" id="1106484at2759"/>
<keyword evidence="2" id="KW-1185">Reference proteome</keyword>
<evidence type="ECO:0000313" key="1">
    <source>
        <dbReference type="EMBL" id="PTQ28338.1"/>
    </source>
</evidence>
<dbReference type="Proteomes" id="UP000244005">
    <property type="component" value="Unassembled WGS sequence"/>
</dbReference>
<dbReference type="EMBL" id="KZ772837">
    <property type="protein sequence ID" value="PTQ28338.1"/>
    <property type="molecule type" value="Genomic_DNA"/>
</dbReference>